<gene>
    <name evidence="1" type="ORF">Q5P01_013370</name>
</gene>
<proteinExistence type="predicted"/>
<reference evidence="1" key="1">
    <citation type="submission" date="2023-07" db="EMBL/GenBank/DDBJ databases">
        <title>Chromosome-level Genome Assembly of Striped Snakehead (Channa striata).</title>
        <authorList>
            <person name="Liu H."/>
        </authorList>
    </citation>
    <scope>NUCLEOTIDE SEQUENCE</scope>
    <source>
        <strain evidence="1">Gz</strain>
        <tissue evidence="1">Muscle</tissue>
    </source>
</reference>
<sequence>MLGFHQMCSTCWDKDTDSRSAQLSSGPLLFQEKGARCNQKQTVSQARAINTSKTSRAAGLLGQAWLELKRWRIKMQPQTKYTAFPHTADVHGWMVLGAWHQHAFADRPLGQPSPIRADNLLAVFR</sequence>
<name>A0AA88MML2_CHASR</name>
<comment type="caution">
    <text evidence="1">The sequence shown here is derived from an EMBL/GenBank/DDBJ whole genome shotgun (WGS) entry which is preliminary data.</text>
</comment>
<accession>A0AA88MML2</accession>
<dbReference type="EMBL" id="JAUPFM010000010">
    <property type="protein sequence ID" value="KAK2839630.1"/>
    <property type="molecule type" value="Genomic_DNA"/>
</dbReference>
<evidence type="ECO:0000313" key="2">
    <source>
        <dbReference type="Proteomes" id="UP001187415"/>
    </source>
</evidence>
<dbReference type="AlphaFoldDB" id="A0AA88MML2"/>
<protein>
    <submittedName>
        <fullName evidence="1">Uncharacterized protein</fullName>
    </submittedName>
</protein>
<keyword evidence="2" id="KW-1185">Reference proteome</keyword>
<evidence type="ECO:0000313" key="1">
    <source>
        <dbReference type="EMBL" id="KAK2839630.1"/>
    </source>
</evidence>
<organism evidence="1 2">
    <name type="scientific">Channa striata</name>
    <name type="common">Snakehead murrel</name>
    <name type="synonym">Ophicephalus striatus</name>
    <dbReference type="NCBI Taxonomy" id="64152"/>
    <lineage>
        <taxon>Eukaryota</taxon>
        <taxon>Metazoa</taxon>
        <taxon>Chordata</taxon>
        <taxon>Craniata</taxon>
        <taxon>Vertebrata</taxon>
        <taxon>Euteleostomi</taxon>
        <taxon>Actinopterygii</taxon>
        <taxon>Neopterygii</taxon>
        <taxon>Teleostei</taxon>
        <taxon>Neoteleostei</taxon>
        <taxon>Acanthomorphata</taxon>
        <taxon>Anabantaria</taxon>
        <taxon>Anabantiformes</taxon>
        <taxon>Channoidei</taxon>
        <taxon>Channidae</taxon>
        <taxon>Channa</taxon>
    </lineage>
</organism>
<dbReference type="Proteomes" id="UP001187415">
    <property type="component" value="Unassembled WGS sequence"/>
</dbReference>